<feature type="transmembrane region" description="Helical" evidence="5">
    <location>
        <begin position="211"/>
        <end position="234"/>
    </location>
</feature>
<dbReference type="InterPro" id="IPR007300">
    <property type="entry name" value="CidB/LrgB"/>
</dbReference>
<keyword evidence="2 5" id="KW-0812">Transmembrane</keyword>
<dbReference type="Proteomes" id="UP000094412">
    <property type="component" value="Unassembled WGS sequence"/>
</dbReference>
<keyword evidence="7" id="KW-1185">Reference proteome</keyword>
<comment type="subcellular location">
    <subcellularLocation>
        <location evidence="1">Membrane</location>
        <topology evidence="1">Multi-pass membrane protein</topology>
    </subcellularLocation>
</comment>
<protein>
    <recommendedName>
        <fullName evidence="8">LrgB</fullName>
    </recommendedName>
</protein>
<reference evidence="6 7" key="1">
    <citation type="submission" date="2016-08" db="EMBL/GenBank/DDBJ databases">
        <title>Whole genome sequence of Mesorhizobium sp. strain UASWS1009 isolated from industrial sewage.</title>
        <authorList>
            <person name="Crovadore J."/>
            <person name="Calmin G."/>
            <person name="Chablais R."/>
            <person name="Cochard B."/>
            <person name="Lefort F."/>
        </authorList>
    </citation>
    <scope>NUCLEOTIDE SEQUENCE [LARGE SCALE GENOMIC DNA]</scope>
    <source>
        <strain evidence="6 7">UASWS1009</strain>
    </source>
</reference>
<evidence type="ECO:0000256" key="5">
    <source>
        <dbReference type="SAM" id="Phobius"/>
    </source>
</evidence>
<proteinExistence type="predicted"/>
<dbReference type="RefSeq" id="WP_065996669.1">
    <property type="nucleotide sequence ID" value="NZ_MDEO01000019.1"/>
</dbReference>
<dbReference type="PANTHER" id="PTHR30249:SF0">
    <property type="entry name" value="PLASTIDAL GLYCOLATE_GLYCERATE TRANSLOCATOR 1, CHLOROPLASTIC"/>
    <property type="match status" value="1"/>
</dbReference>
<accession>A0A1C2ED03</accession>
<keyword evidence="4 5" id="KW-0472">Membrane</keyword>
<gene>
    <name evidence="6" type="ORF">QV13_01175</name>
</gene>
<comment type="caution">
    <text evidence="6">The sequence shown here is derived from an EMBL/GenBank/DDBJ whole genome shotgun (WGS) entry which is preliminary data.</text>
</comment>
<dbReference type="PANTHER" id="PTHR30249">
    <property type="entry name" value="PUTATIVE SEROTONIN TRANSPORTER"/>
    <property type="match status" value="1"/>
</dbReference>
<feature type="transmembrane region" description="Helical" evidence="5">
    <location>
        <begin position="102"/>
        <end position="126"/>
    </location>
</feature>
<evidence type="ECO:0000313" key="7">
    <source>
        <dbReference type="Proteomes" id="UP000094412"/>
    </source>
</evidence>
<name>A0A1C2ED03_9HYPH</name>
<evidence type="ECO:0000256" key="3">
    <source>
        <dbReference type="ARBA" id="ARBA00022989"/>
    </source>
</evidence>
<feature type="transmembrane region" description="Helical" evidence="5">
    <location>
        <begin position="72"/>
        <end position="90"/>
    </location>
</feature>
<dbReference type="Pfam" id="PF04172">
    <property type="entry name" value="LrgB"/>
    <property type="match status" value="1"/>
</dbReference>
<evidence type="ECO:0000256" key="4">
    <source>
        <dbReference type="ARBA" id="ARBA00023136"/>
    </source>
</evidence>
<evidence type="ECO:0000256" key="2">
    <source>
        <dbReference type="ARBA" id="ARBA00022692"/>
    </source>
</evidence>
<dbReference type="EMBL" id="MDEO01000019">
    <property type="protein sequence ID" value="OCX24954.1"/>
    <property type="molecule type" value="Genomic_DNA"/>
</dbReference>
<feature type="transmembrane region" description="Helical" evidence="5">
    <location>
        <begin position="16"/>
        <end position="34"/>
    </location>
</feature>
<feature type="transmembrane region" description="Helical" evidence="5">
    <location>
        <begin position="155"/>
        <end position="173"/>
    </location>
</feature>
<evidence type="ECO:0008006" key="8">
    <source>
        <dbReference type="Google" id="ProtNLM"/>
    </source>
</evidence>
<dbReference type="STRING" id="1566387.QV13_01175"/>
<keyword evidence="3 5" id="KW-1133">Transmembrane helix</keyword>
<dbReference type="GO" id="GO:0016020">
    <property type="term" value="C:membrane"/>
    <property type="evidence" value="ECO:0007669"/>
    <property type="project" value="UniProtKB-SubCell"/>
</dbReference>
<dbReference type="OrthoDB" id="9811701at2"/>
<sequence>MRHPAELWVYLSTSPLLWLTLTLFAWIFAVFVSTHLNRHPLANPVLISIVLLGAALQLSGEPYHKFFEGAQYIHFLLGPATVAIAVPLFRQWKQVKRMFMPMMAALAVGSLTAPVSVMLLGMWGGLSRDVLIAFLPKSATAGIAMAISESLGGNPSLTAVLVVLTGIAGALLVTPFMNAMRVNDYAARGFAVGLTSHGIGTARAFDVDETAGLFAGIAMALTAISTSLIVPLLVRAFL</sequence>
<evidence type="ECO:0000256" key="1">
    <source>
        <dbReference type="ARBA" id="ARBA00004141"/>
    </source>
</evidence>
<organism evidence="6 7">
    <name type="scientific">Mesorhizobium hungaricum</name>
    <dbReference type="NCBI Taxonomy" id="1566387"/>
    <lineage>
        <taxon>Bacteria</taxon>
        <taxon>Pseudomonadati</taxon>
        <taxon>Pseudomonadota</taxon>
        <taxon>Alphaproteobacteria</taxon>
        <taxon>Hyphomicrobiales</taxon>
        <taxon>Phyllobacteriaceae</taxon>
        <taxon>Mesorhizobium</taxon>
    </lineage>
</organism>
<dbReference type="AlphaFoldDB" id="A0A1C2ED03"/>
<evidence type="ECO:0000313" key="6">
    <source>
        <dbReference type="EMBL" id="OCX24954.1"/>
    </source>
</evidence>
<feature type="transmembrane region" description="Helical" evidence="5">
    <location>
        <begin position="41"/>
        <end position="60"/>
    </location>
</feature>